<evidence type="ECO:0000256" key="12">
    <source>
        <dbReference type="RuleBase" id="RU003357"/>
    </source>
</evidence>
<dbReference type="InterPro" id="IPR036942">
    <property type="entry name" value="Beta-barrel_TonB_sf"/>
</dbReference>
<protein>
    <submittedName>
        <fullName evidence="15">TonB-dependent receptor</fullName>
    </submittedName>
</protein>
<evidence type="ECO:0000256" key="6">
    <source>
        <dbReference type="ARBA" id="ARBA00022729"/>
    </source>
</evidence>
<dbReference type="InterPro" id="IPR010917">
    <property type="entry name" value="TonB_rcpt_CS"/>
</dbReference>
<dbReference type="RefSeq" id="WP_322329259.1">
    <property type="nucleotide sequence ID" value="NZ_CP139725.1"/>
</dbReference>
<evidence type="ECO:0000256" key="1">
    <source>
        <dbReference type="ARBA" id="ARBA00004571"/>
    </source>
</evidence>
<keyword evidence="4 10" id="KW-1134">Transmembrane beta strand</keyword>
<feature type="short sequence motif" description="TonB C-terminal box" evidence="11">
    <location>
        <begin position="642"/>
        <end position="659"/>
    </location>
</feature>
<evidence type="ECO:0000256" key="8">
    <source>
        <dbReference type="ARBA" id="ARBA00023136"/>
    </source>
</evidence>
<dbReference type="PROSITE" id="PS01156">
    <property type="entry name" value="TONB_DEPENDENT_REC_2"/>
    <property type="match status" value="1"/>
</dbReference>
<dbReference type="InterPro" id="IPR037066">
    <property type="entry name" value="Plug_dom_sf"/>
</dbReference>
<organism evidence="15 16">
    <name type="scientific">Sulfitobacter faviae</name>
    <dbReference type="NCBI Taxonomy" id="1775881"/>
    <lineage>
        <taxon>Bacteria</taxon>
        <taxon>Pseudomonadati</taxon>
        <taxon>Pseudomonadota</taxon>
        <taxon>Alphaproteobacteria</taxon>
        <taxon>Rhodobacterales</taxon>
        <taxon>Roseobacteraceae</taxon>
        <taxon>Sulfitobacter</taxon>
    </lineage>
</organism>
<dbReference type="InterPro" id="IPR039426">
    <property type="entry name" value="TonB-dep_rcpt-like"/>
</dbReference>
<evidence type="ECO:0000313" key="16">
    <source>
        <dbReference type="Proteomes" id="UP001326567"/>
    </source>
</evidence>
<feature type="domain" description="TonB-dependent receptor plug" evidence="14">
    <location>
        <begin position="50"/>
        <end position="144"/>
    </location>
</feature>
<evidence type="ECO:0000259" key="13">
    <source>
        <dbReference type="Pfam" id="PF00593"/>
    </source>
</evidence>
<dbReference type="EMBL" id="CP139725">
    <property type="protein sequence ID" value="WPZ22640.1"/>
    <property type="molecule type" value="Genomic_DNA"/>
</dbReference>
<feature type="domain" description="TonB-dependent receptor-like beta-barrel" evidence="13">
    <location>
        <begin position="250"/>
        <end position="622"/>
    </location>
</feature>
<dbReference type="PANTHER" id="PTHR30069">
    <property type="entry name" value="TONB-DEPENDENT OUTER MEMBRANE RECEPTOR"/>
    <property type="match status" value="1"/>
</dbReference>
<keyword evidence="9 10" id="KW-0998">Cell outer membrane</keyword>
<sequence>MKPTHAFACLAAGMIPAAGQAQSASDEAFLGTIVLEMPAVPGMEDDDISISSEGLALSNPADLSELFVAEPTIAVGSSIPMSQKVYVNGIEENNLAISIDGARQNNKVFHHNTTTLIDPALLKAARVDPGVAPADAGPGALGGALAYETKDASDLLAPDESFGGRYKLEYDSNGDIFSNSLSVYGREGGFEYLGFAKVAEGGLREDGNGDEIIGSGTDLLSGLGKLAYEAQSGDRVELSYERVVDDEIRPYRANLGAIIGGGSRPADRPYDLERTNIVLSYSDTTPTAMWNPTARLAYSGTKLVNDESALTNETITSGETVSLSGEFSNRFALSWGELNTGLDFYSDEADLDYRDLSSGAREAATEKLSNIGLFAQARMEPTPNARLSFGARADFQDFEGTDGSSQSESGLSGNISGEYDLSDDLTISAGYSHVWGGLELAENYILNPAWNYGSGIEEVTADNLYLAANYTMGAWVVDGKLFATNIDNARAASFGDGPIPTADVQSRGFELGLGRAWEDGFFRAGFARIDTEINGRSADSYYGNYLTMPMGDFLTFQVAHRLNNGVLLGGDVQIAFDFKDTYDENTEGRGPELDGYTIANIFAEYTPKRMDNLTLRAEVNNLFDEQYSSRATYGQEFVGVVEPLTEPGRSIRLSAEIVF</sequence>
<evidence type="ECO:0000259" key="14">
    <source>
        <dbReference type="Pfam" id="PF07715"/>
    </source>
</evidence>
<keyword evidence="7 12" id="KW-0798">TonB box</keyword>
<evidence type="ECO:0000256" key="7">
    <source>
        <dbReference type="ARBA" id="ARBA00023077"/>
    </source>
</evidence>
<evidence type="ECO:0000313" key="15">
    <source>
        <dbReference type="EMBL" id="WPZ22640.1"/>
    </source>
</evidence>
<evidence type="ECO:0000256" key="5">
    <source>
        <dbReference type="ARBA" id="ARBA00022692"/>
    </source>
</evidence>
<dbReference type="Proteomes" id="UP001326567">
    <property type="component" value="Chromosome"/>
</dbReference>
<accession>A0ABZ0V180</accession>
<comment type="similarity">
    <text evidence="2 10 12">Belongs to the TonB-dependent receptor family.</text>
</comment>
<dbReference type="PANTHER" id="PTHR30069:SF41">
    <property type="entry name" value="HEME_HEMOPEXIN UTILIZATION PROTEIN C"/>
    <property type="match status" value="1"/>
</dbReference>
<evidence type="ECO:0000256" key="2">
    <source>
        <dbReference type="ARBA" id="ARBA00009810"/>
    </source>
</evidence>
<dbReference type="Pfam" id="PF00593">
    <property type="entry name" value="TonB_dep_Rec_b-barrel"/>
    <property type="match status" value="1"/>
</dbReference>
<dbReference type="InterPro" id="IPR000531">
    <property type="entry name" value="Beta-barrel_TonB"/>
</dbReference>
<dbReference type="Pfam" id="PF07715">
    <property type="entry name" value="Plug"/>
    <property type="match status" value="1"/>
</dbReference>
<evidence type="ECO:0000256" key="10">
    <source>
        <dbReference type="PROSITE-ProRule" id="PRU01360"/>
    </source>
</evidence>
<keyword evidence="16" id="KW-1185">Reference proteome</keyword>
<name>A0ABZ0V180_9RHOB</name>
<keyword evidence="5 10" id="KW-0812">Transmembrane</keyword>
<dbReference type="SUPFAM" id="SSF56935">
    <property type="entry name" value="Porins"/>
    <property type="match status" value="1"/>
</dbReference>
<evidence type="ECO:0000256" key="11">
    <source>
        <dbReference type="PROSITE-ProRule" id="PRU10144"/>
    </source>
</evidence>
<keyword evidence="8 10" id="KW-0472">Membrane</keyword>
<comment type="subcellular location">
    <subcellularLocation>
        <location evidence="1 10">Cell outer membrane</location>
        <topology evidence="1 10">Multi-pass membrane protein</topology>
    </subcellularLocation>
</comment>
<dbReference type="Gene3D" id="2.170.130.10">
    <property type="entry name" value="TonB-dependent receptor, plug domain"/>
    <property type="match status" value="1"/>
</dbReference>
<keyword evidence="15" id="KW-0675">Receptor</keyword>
<evidence type="ECO:0000256" key="9">
    <source>
        <dbReference type="ARBA" id="ARBA00023237"/>
    </source>
</evidence>
<proteinExistence type="inferred from homology"/>
<dbReference type="InterPro" id="IPR012910">
    <property type="entry name" value="Plug_dom"/>
</dbReference>
<dbReference type="Gene3D" id="2.40.170.20">
    <property type="entry name" value="TonB-dependent receptor, beta-barrel domain"/>
    <property type="match status" value="1"/>
</dbReference>
<keyword evidence="3 10" id="KW-0813">Transport</keyword>
<keyword evidence="6" id="KW-0732">Signal</keyword>
<dbReference type="PROSITE" id="PS52016">
    <property type="entry name" value="TONB_DEPENDENT_REC_3"/>
    <property type="match status" value="1"/>
</dbReference>
<evidence type="ECO:0000256" key="3">
    <source>
        <dbReference type="ARBA" id="ARBA00022448"/>
    </source>
</evidence>
<reference evidence="15 16" key="1">
    <citation type="submission" date="2023-11" db="EMBL/GenBank/DDBJ databases">
        <title>From the Deep-Sea to the Surface: Bacterial Genomes Isolated from the Moytirra Hydrothermal Vent Plume.</title>
        <authorList>
            <person name="Major S.R."/>
        </authorList>
    </citation>
    <scope>NUCLEOTIDE SEQUENCE [LARGE SCALE GENOMIC DNA]</scope>
    <source>
        <strain evidence="15 16">OXR-9</strain>
    </source>
</reference>
<evidence type="ECO:0000256" key="4">
    <source>
        <dbReference type="ARBA" id="ARBA00022452"/>
    </source>
</evidence>
<gene>
    <name evidence="15" type="ORF">T7987_05165</name>
</gene>